<evidence type="ECO:0000259" key="3">
    <source>
        <dbReference type="SMART" id="SM00062"/>
    </source>
</evidence>
<dbReference type="Gene3D" id="3.40.190.10">
    <property type="entry name" value="Periplasmic binding protein-like II"/>
    <property type="match status" value="2"/>
</dbReference>
<reference evidence="4 5" key="1">
    <citation type="submission" date="2016-12" db="EMBL/GenBank/DDBJ databases">
        <title>Izhakiella australiana sp. nov. of genus Izhakiella isolated from Australian desert.</title>
        <authorList>
            <person name="Ji M."/>
        </authorList>
    </citation>
    <scope>NUCLEOTIDE SEQUENCE [LARGE SCALE GENOMIC DNA]</scope>
    <source>
        <strain evidence="4 5">D4N98</strain>
    </source>
</reference>
<dbReference type="AlphaFoldDB" id="A0A1S8YTM3"/>
<feature type="domain" description="Solute-binding protein family 3/N-terminal" evidence="3">
    <location>
        <begin position="35"/>
        <end position="260"/>
    </location>
</feature>
<comment type="similarity">
    <text evidence="1">Belongs to the bacterial solute-binding protein 3 family.</text>
</comment>
<keyword evidence="5" id="KW-1185">Reference proteome</keyword>
<evidence type="ECO:0000256" key="2">
    <source>
        <dbReference type="ARBA" id="ARBA00022729"/>
    </source>
</evidence>
<dbReference type="PROSITE" id="PS51257">
    <property type="entry name" value="PROKAR_LIPOPROTEIN"/>
    <property type="match status" value="1"/>
</dbReference>
<name>A0A1S8YTM3_9GAMM</name>
<dbReference type="Pfam" id="PF00497">
    <property type="entry name" value="SBP_bac_3"/>
    <property type="match status" value="1"/>
</dbReference>
<organism evidence="4 5">
    <name type="scientific">Izhakiella australiensis</name>
    <dbReference type="NCBI Taxonomy" id="1926881"/>
    <lineage>
        <taxon>Bacteria</taxon>
        <taxon>Pseudomonadati</taxon>
        <taxon>Pseudomonadota</taxon>
        <taxon>Gammaproteobacteria</taxon>
        <taxon>Enterobacterales</taxon>
        <taxon>Erwiniaceae</taxon>
        <taxon>Izhakiella</taxon>
    </lineage>
</organism>
<gene>
    <name evidence="4" type="ORF">BTJ39_02825</name>
</gene>
<protein>
    <recommendedName>
        <fullName evidence="3">Solute-binding protein family 3/N-terminal domain-containing protein</fullName>
    </recommendedName>
</protein>
<sequence>MMTSLKTGILATTLMSVLLISGCDDGKKQSDESKVLHVGTFGVSIGFSYKQNGKDYEGYDIATVNAVAKKLGYDKVELTTADMTGLFGMLDAGKIDTIANQVEANDKRREKYLFSQTYIYSGAQLVTRNNDNSINSIENLKGKRLGVDVGSSKENFLRQNYPNAGIDIHTYDEPSAIVQDVALGRIDAYIMDRAGAQLLIDNSRLPLKISGTPVYRYQEAFPFVKNDKGEALRKRFDEALTALKADGTLSKLSEQYLKQDVSKEQ</sequence>
<evidence type="ECO:0000313" key="5">
    <source>
        <dbReference type="Proteomes" id="UP000190667"/>
    </source>
</evidence>
<evidence type="ECO:0000313" key="4">
    <source>
        <dbReference type="EMBL" id="OON42225.1"/>
    </source>
</evidence>
<keyword evidence="2" id="KW-0732">Signal</keyword>
<dbReference type="PANTHER" id="PTHR35936:SF19">
    <property type="entry name" value="AMINO-ACID-BINDING PROTEIN YXEM-RELATED"/>
    <property type="match status" value="1"/>
</dbReference>
<dbReference type="Proteomes" id="UP000190667">
    <property type="component" value="Unassembled WGS sequence"/>
</dbReference>
<dbReference type="EMBL" id="MRUL01000001">
    <property type="protein sequence ID" value="OON42225.1"/>
    <property type="molecule type" value="Genomic_DNA"/>
</dbReference>
<dbReference type="SUPFAM" id="SSF53850">
    <property type="entry name" value="Periplasmic binding protein-like II"/>
    <property type="match status" value="1"/>
</dbReference>
<dbReference type="PANTHER" id="PTHR35936">
    <property type="entry name" value="MEMBRANE-BOUND LYTIC MUREIN TRANSGLYCOSYLASE F"/>
    <property type="match status" value="1"/>
</dbReference>
<dbReference type="STRING" id="1926881.BTJ39_02825"/>
<proteinExistence type="inferred from homology"/>
<dbReference type="SMART" id="SM00062">
    <property type="entry name" value="PBPb"/>
    <property type="match status" value="1"/>
</dbReference>
<comment type="caution">
    <text evidence="4">The sequence shown here is derived from an EMBL/GenBank/DDBJ whole genome shotgun (WGS) entry which is preliminary data.</text>
</comment>
<accession>A0A1S8YTM3</accession>
<evidence type="ECO:0000256" key="1">
    <source>
        <dbReference type="ARBA" id="ARBA00010333"/>
    </source>
</evidence>
<dbReference type="InterPro" id="IPR001638">
    <property type="entry name" value="Solute-binding_3/MltF_N"/>
</dbReference>